<evidence type="ECO:0000313" key="1">
    <source>
        <dbReference type="EMBL" id="GAA4621007.1"/>
    </source>
</evidence>
<dbReference type="EMBL" id="BAABHK010000001">
    <property type="protein sequence ID" value="GAA4621007.1"/>
    <property type="molecule type" value="Genomic_DNA"/>
</dbReference>
<sequence length="106" mass="11732">MNDTVFDEVSVLWAEHLGLTFPDDLKWLEVDGEPVGLLDSDMAGCVSSYLGGALDAEKRVILGDCSRVLQKLLPKLRRGEGRRYAERLARMADLILSDSPPQLSET</sequence>
<dbReference type="RefSeq" id="WP_345429146.1">
    <property type="nucleotide sequence ID" value="NZ_BAABHK010000001.1"/>
</dbReference>
<keyword evidence="2" id="KW-1185">Reference proteome</keyword>
<proteinExistence type="predicted"/>
<comment type="caution">
    <text evidence="1">The sequence shown here is derived from an EMBL/GenBank/DDBJ whole genome shotgun (WGS) entry which is preliminary data.</text>
</comment>
<dbReference type="Proteomes" id="UP001501442">
    <property type="component" value="Unassembled WGS sequence"/>
</dbReference>
<gene>
    <name evidence="1" type="ORF">GCM10023196_007190</name>
</gene>
<name>A0ABP8U5B9_9ACTN</name>
<accession>A0ABP8U5B9</accession>
<reference evidence="2" key="1">
    <citation type="journal article" date="2019" name="Int. J. Syst. Evol. Microbiol.">
        <title>The Global Catalogue of Microorganisms (GCM) 10K type strain sequencing project: providing services to taxonomists for standard genome sequencing and annotation.</title>
        <authorList>
            <consortium name="The Broad Institute Genomics Platform"/>
            <consortium name="The Broad Institute Genome Sequencing Center for Infectious Disease"/>
            <person name="Wu L."/>
            <person name="Ma J."/>
        </authorList>
    </citation>
    <scope>NUCLEOTIDE SEQUENCE [LARGE SCALE GENOMIC DNA]</scope>
    <source>
        <strain evidence="2">JCM 17939</strain>
    </source>
</reference>
<organism evidence="1 2">
    <name type="scientific">Actinoallomurus vinaceus</name>
    <dbReference type="NCBI Taxonomy" id="1080074"/>
    <lineage>
        <taxon>Bacteria</taxon>
        <taxon>Bacillati</taxon>
        <taxon>Actinomycetota</taxon>
        <taxon>Actinomycetes</taxon>
        <taxon>Streptosporangiales</taxon>
        <taxon>Thermomonosporaceae</taxon>
        <taxon>Actinoallomurus</taxon>
    </lineage>
</organism>
<protein>
    <submittedName>
        <fullName evidence="1">Uncharacterized protein</fullName>
    </submittedName>
</protein>
<evidence type="ECO:0000313" key="2">
    <source>
        <dbReference type="Proteomes" id="UP001501442"/>
    </source>
</evidence>